<dbReference type="InParanoid" id="A0A1Z5JHT9"/>
<reference evidence="5 6" key="1">
    <citation type="journal article" date="2015" name="Plant Cell">
        <title>Oil accumulation by the oleaginous diatom Fistulifera solaris as revealed by the genome and transcriptome.</title>
        <authorList>
            <person name="Tanaka T."/>
            <person name="Maeda Y."/>
            <person name="Veluchamy A."/>
            <person name="Tanaka M."/>
            <person name="Abida H."/>
            <person name="Marechal E."/>
            <person name="Bowler C."/>
            <person name="Muto M."/>
            <person name="Sunaga Y."/>
            <person name="Tanaka M."/>
            <person name="Yoshino T."/>
            <person name="Taniguchi T."/>
            <person name="Fukuda Y."/>
            <person name="Nemoto M."/>
            <person name="Matsumoto M."/>
            <person name="Wong P.S."/>
            <person name="Aburatani S."/>
            <person name="Fujibuchi W."/>
        </authorList>
    </citation>
    <scope>NUCLEOTIDE SEQUENCE [LARGE SCALE GENOMIC DNA]</scope>
    <source>
        <strain evidence="5 6">JPCC DA0580</strain>
    </source>
</reference>
<dbReference type="Proteomes" id="UP000198406">
    <property type="component" value="Unassembled WGS sequence"/>
</dbReference>
<evidence type="ECO:0000313" key="6">
    <source>
        <dbReference type="Proteomes" id="UP000198406"/>
    </source>
</evidence>
<dbReference type="GO" id="GO:0003723">
    <property type="term" value="F:RNA binding"/>
    <property type="evidence" value="ECO:0007669"/>
    <property type="project" value="InterPro"/>
</dbReference>
<dbReference type="InterPro" id="IPR000748">
    <property type="entry name" value="PsdUridine_synth_RsuA/RluB/E/F"/>
</dbReference>
<dbReference type="SUPFAM" id="SSF55120">
    <property type="entry name" value="Pseudouridine synthase"/>
    <property type="match status" value="1"/>
</dbReference>
<dbReference type="PANTHER" id="PTHR47683:SF2">
    <property type="entry name" value="RNA-BINDING S4 DOMAIN-CONTAINING PROTEIN"/>
    <property type="match status" value="1"/>
</dbReference>
<dbReference type="EC" id="5.4.99.22" evidence="5"/>
<dbReference type="InterPro" id="IPR006145">
    <property type="entry name" value="PsdUridine_synth_RsuA/RluA"/>
</dbReference>
<proteinExistence type="inferred from homology"/>
<feature type="compositionally biased region" description="Basic and acidic residues" evidence="3">
    <location>
        <begin position="314"/>
        <end position="332"/>
    </location>
</feature>
<dbReference type="InterPro" id="IPR050343">
    <property type="entry name" value="RsuA_PseudoU_synthase"/>
</dbReference>
<comment type="caution">
    <text evidence="5">The sequence shown here is derived from an EMBL/GenBank/DDBJ whole genome shotgun (WGS) entry which is preliminary data.</text>
</comment>
<dbReference type="NCBIfam" id="TIGR00093">
    <property type="entry name" value="pseudouridine synthase"/>
    <property type="match status" value="1"/>
</dbReference>
<evidence type="ECO:0000313" key="5">
    <source>
        <dbReference type="EMBL" id="GAX13583.1"/>
    </source>
</evidence>
<dbReference type="GO" id="GO:0001522">
    <property type="term" value="P:pseudouridine synthesis"/>
    <property type="evidence" value="ECO:0007669"/>
    <property type="project" value="InterPro"/>
</dbReference>
<comment type="similarity">
    <text evidence="1">Belongs to the pseudouridine synthase RsuA family.</text>
</comment>
<evidence type="ECO:0000256" key="1">
    <source>
        <dbReference type="ARBA" id="ARBA00008348"/>
    </source>
</evidence>
<gene>
    <name evidence="5" type="ORF">FisN_3Lh153</name>
</gene>
<feature type="region of interest" description="Disordered" evidence="3">
    <location>
        <begin position="312"/>
        <end position="332"/>
    </location>
</feature>
<dbReference type="Pfam" id="PF00849">
    <property type="entry name" value="PseudoU_synth_2"/>
    <property type="match status" value="1"/>
</dbReference>
<keyword evidence="6" id="KW-1185">Reference proteome</keyword>
<dbReference type="GO" id="GO:0006364">
    <property type="term" value="P:rRNA processing"/>
    <property type="evidence" value="ECO:0007669"/>
    <property type="project" value="UniProtKB-ARBA"/>
</dbReference>
<dbReference type="AlphaFoldDB" id="A0A1Z5JHT9"/>
<name>A0A1Z5JHT9_FISSO</name>
<dbReference type="PANTHER" id="PTHR47683">
    <property type="entry name" value="PSEUDOURIDINE SYNTHASE FAMILY PROTEIN-RELATED"/>
    <property type="match status" value="1"/>
</dbReference>
<dbReference type="EMBL" id="BDSP01000070">
    <property type="protein sequence ID" value="GAX13583.1"/>
    <property type="molecule type" value="Genomic_DNA"/>
</dbReference>
<dbReference type="OrthoDB" id="440619at2759"/>
<accession>A0A1Z5JHT9</accession>
<sequence length="332" mass="37944">MLVLSLFSNHRLSSTRAFLQMPKALYVSTALAARNYFRADRVLANRTGQSRSQCFQLLKEKRVWQKLDDEGNFQVVKGPAEQIPMQASLFIDRTHEIPLPPPLAQVYCKPKWMLSVRSDPLQRPCIAHICPNLHPVGRLDYDTSGLLLFSSAGTLTQQLLHPKHEIEKEYVAVVTGVVDTERLRQQLQDGVATSEGVHTAVLLDVQHWDTDTVRPYLEQVQGAVPSHYNQTDLQEKGHWRIFEANELSTVRLTVQEGKYRMVRRILANCGHEVVDLRRERLGRIQLGDLPEGKVRDLTADELAWAEQVLQGKQSKKEKYVPKRLRKEPETTS</sequence>
<protein>
    <submittedName>
        <fullName evidence="5">23S rRNA pseudouridine2605 synthase</fullName>
        <ecNumber evidence="5">5.4.99.22</ecNumber>
    </submittedName>
</protein>
<evidence type="ECO:0000256" key="3">
    <source>
        <dbReference type="SAM" id="MobiDB-lite"/>
    </source>
</evidence>
<dbReference type="GO" id="GO:0160139">
    <property type="term" value="F:23S rRNA pseudouridine(2605) synthase activity"/>
    <property type="evidence" value="ECO:0007669"/>
    <property type="project" value="UniProtKB-EC"/>
</dbReference>
<keyword evidence="2 5" id="KW-0413">Isomerase</keyword>
<dbReference type="InterPro" id="IPR020103">
    <property type="entry name" value="PsdUridine_synth_cat_dom_sf"/>
</dbReference>
<evidence type="ECO:0000259" key="4">
    <source>
        <dbReference type="Pfam" id="PF00849"/>
    </source>
</evidence>
<dbReference type="InterPro" id="IPR018496">
    <property type="entry name" value="PsdUridine_synth_RsuA/RluB_CS"/>
</dbReference>
<dbReference type="Gene3D" id="3.30.2350.10">
    <property type="entry name" value="Pseudouridine synthase"/>
    <property type="match status" value="1"/>
</dbReference>
<organism evidence="5 6">
    <name type="scientific">Fistulifera solaris</name>
    <name type="common">Oleaginous diatom</name>
    <dbReference type="NCBI Taxonomy" id="1519565"/>
    <lineage>
        <taxon>Eukaryota</taxon>
        <taxon>Sar</taxon>
        <taxon>Stramenopiles</taxon>
        <taxon>Ochrophyta</taxon>
        <taxon>Bacillariophyta</taxon>
        <taxon>Bacillariophyceae</taxon>
        <taxon>Bacillariophycidae</taxon>
        <taxon>Naviculales</taxon>
        <taxon>Naviculaceae</taxon>
        <taxon>Fistulifera</taxon>
    </lineage>
</organism>
<feature type="domain" description="Pseudouridine synthase RsuA/RluA-like" evidence="4">
    <location>
        <begin position="131"/>
        <end position="267"/>
    </location>
</feature>
<dbReference type="PROSITE" id="PS01149">
    <property type="entry name" value="PSI_RSU"/>
    <property type="match status" value="1"/>
</dbReference>
<evidence type="ECO:0000256" key="2">
    <source>
        <dbReference type="ARBA" id="ARBA00023235"/>
    </source>
</evidence>